<dbReference type="SMART" id="SM00283">
    <property type="entry name" value="MA"/>
    <property type="match status" value="1"/>
</dbReference>
<dbReference type="PROSITE" id="PS50234">
    <property type="entry name" value="VWFA"/>
    <property type="match status" value="1"/>
</dbReference>
<keyword evidence="4 6" id="KW-0807">Transducer</keyword>
<gene>
    <name evidence="11" type="ORF">JCM16418_637</name>
</gene>
<keyword evidence="2" id="KW-1003">Cell membrane</keyword>
<dbReference type="eggNOG" id="COG0840">
    <property type="taxonomic scope" value="Bacteria"/>
</dbReference>
<dbReference type="GO" id="GO:0006935">
    <property type="term" value="P:chemotaxis"/>
    <property type="evidence" value="ECO:0007669"/>
    <property type="project" value="UniProtKB-ARBA"/>
</dbReference>
<dbReference type="Gene3D" id="1.10.287.950">
    <property type="entry name" value="Methyl-accepting chemotaxis protein"/>
    <property type="match status" value="1"/>
</dbReference>
<dbReference type="PROSITE" id="PS50885">
    <property type="entry name" value="HAMP"/>
    <property type="match status" value="1"/>
</dbReference>
<comment type="caution">
    <text evidence="11">The sequence shown here is derived from an EMBL/GenBank/DDBJ whole genome shotgun (WGS) entry which is preliminary data.</text>
</comment>
<dbReference type="SMART" id="SM00304">
    <property type="entry name" value="HAMP"/>
    <property type="match status" value="2"/>
</dbReference>
<dbReference type="PANTHER" id="PTHR32089:SF114">
    <property type="entry name" value="METHYL-ACCEPTING CHEMOTAXIS PROTEIN MCPB"/>
    <property type="match status" value="1"/>
</dbReference>
<feature type="domain" description="VWFA" evidence="9">
    <location>
        <begin position="276"/>
        <end position="511"/>
    </location>
</feature>
<accession>W7Y6W4</accession>
<dbReference type="InterPro" id="IPR004089">
    <property type="entry name" value="MCPsignal_dom"/>
</dbReference>
<evidence type="ECO:0000256" key="1">
    <source>
        <dbReference type="ARBA" id="ARBA00004236"/>
    </source>
</evidence>
<feature type="domain" description="Methyl-accepting transducer" evidence="8">
    <location>
        <begin position="234"/>
        <end position="470"/>
    </location>
</feature>
<evidence type="ECO:0000259" key="9">
    <source>
        <dbReference type="PROSITE" id="PS50234"/>
    </source>
</evidence>
<protein>
    <submittedName>
        <fullName evidence="11">Methyl-accepting chemotaxis protein</fullName>
    </submittedName>
</protein>
<feature type="domain" description="HAMP" evidence="10">
    <location>
        <begin position="163"/>
        <end position="215"/>
    </location>
</feature>
<evidence type="ECO:0000256" key="2">
    <source>
        <dbReference type="ARBA" id="ARBA00022475"/>
    </source>
</evidence>
<dbReference type="PANTHER" id="PTHR32089">
    <property type="entry name" value="METHYL-ACCEPTING CHEMOTAXIS PROTEIN MCPB"/>
    <property type="match status" value="1"/>
</dbReference>
<dbReference type="AlphaFoldDB" id="W7Y6W4"/>
<keyword evidence="7" id="KW-0812">Transmembrane</keyword>
<proteinExistence type="inferred from homology"/>
<evidence type="ECO:0000256" key="6">
    <source>
        <dbReference type="PROSITE-ProRule" id="PRU00284"/>
    </source>
</evidence>
<evidence type="ECO:0000256" key="4">
    <source>
        <dbReference type="ARBA" id="ARBA00023224"/>
    </source>
</evidence>
<dbReference type="EMBL" id="BAVZ01000001">
    <property type="protein sequence ID" value="GAF06665.1"/>
    <property type="molecule type" value="Genomic_DNA"/>
</dbReference>
<keyword evidence="12" id="KW-1185">Reference proteome</keyword>
<reference evidence="11 12" key="1">
    <citation type="journal article" date="2014" name="Genome Announc.">
        <title>Draft Genome Sequence of Paenibacillus pini JCM 16418T, Isolated from the Rhizosphere of Pine Tree.</title>
        <authorList>
            <person name="Yuki M."/>
            <person name="Oshima K."/>
            <person name="Suda W."/>
            <person name="Oshida Y."/>
            <person name="Kitamura K."/>
            <person name="Iida Y."/>
            <person name="Hattori M."/>
            <person name="Ohkuma M."/>
        </authorList>
    </citation>
    <scope>NUCLEOTIDE SEQUENCE [LARGE SCALE GENOMIC DNA]</scope>
    <source>
        <strain evidence="11 12">JCM 16418</strain>
    </source>
</reference>
<dbReference type="STRING" id="1236976.JCM16418_637"/>
<evidence type="ECO:0000259" key="10">
    <source>
        <dbReference type="PROSITE" id="PS50885"/>
    </source>
</evidence>
<dbReference type="SUPFAM" id="SSF58104">
    <property type="entry name" value="Methyl-accepting chemotaxis protein (MCP) signaling domain"/>
    <property type="match status" value="1"/>
</dbReference>
<dbReference type="FunFam" id="1.10.287.950:FF:000001">
    <property type="entry name" value="Methyl-accepting chemotaxis sensory transducer"/>
    <property type="match status" value="1"/>
</dbReference>
<evidence type="ECO:0000259" key="8">
    <source>
        <dbReference type="PROSITE" id="PS50111"/>
    </source>
</evidence>
<dbReference type="Gene3D" id="6.10.340.10">
    <property type="match status" value="1"/>
</dbReference>
<dbReference type="CDD" id="cd11386">
    <property type="entry name" value="MCP_signal"/>
    <property type="match status" value="1"/>
</dbReference>
<sequence>MADIKESTNSKSNQVGSPLQKKLTNQLEHYKKANSDISQSYIFTVDLPDGKTSTLLAVPTDYLNSGYNPGATFELSPILQSTLNKVKETKEAQTTGIYENSYGEWLTVIQPVVDENGKVIAAFAMDLNASIVEDGKNELLMWSIPILIVALIAVLFTQFVTLRKVLTPIKELIGGFGKVSEGQLDVQLPTKRKDELGLLNTRFNEMVTSLREIIQGVQQHAQLATKQSNELAMNVEQNTKSLTDMSRQIDQVASGAKTQEQVAVESSRAMEEVAVGIQRVAESSSSMAEAAEEMSLGASQGNEFIEKVIRQMNRIDESVDQSSASVISLSDRSQEIVQIADVITGIASQTNLLALNAAIEAARAGEQGRGFAVVANEVRKLAEQSEHAAGKIGALIEEIQQGITHAVEKMNNGTQDVKQGMHIAEETGNKFQSIFASTRHVSDLIQDISAVAQEMSAGSEEVSSSVQELAQIASKSSSHSTDVAASSEQQLISMKDIDAAAVTLSEMSQQLQGLISKFKL</sequence>
<evidence type="ECO:0000256" key="5">
    <source>
        <dbReference type="ARBA" id="ARBA00029447"/>
    </source>
</evidence>
<dbReference type="PROSITE" id="PS50111">
    <property type="entry name" value="CHEMOTAXIS_TRANSDUC_2"/>
    <property type="match status" value="1"/>
</dbReference>
<name>W7Y6W4_9BACL</name>
<evidence type="ECO:0000256" key="3">
    <source>
        <dbReference type="ARBA" id="ARBA00023136"/>
    </source>
</evidence>
<keyword evidence="3 7" id="KW-0472">Membrane</keyword>
<evidence type="ECO:0000313" key="11">
    <source>
        <dbReference type="EMBL" id="GAF06665.1"/>
    </source>
</evidence>
<dbReference type="InterPro" id="IPR002035">
    <property type="entry name" value="VWF_A"/>
</dbReference>
<evidence type="ECO:0000313" key="12">
    <source>
        <dbReference type="Proteomes" id="UP000019364"/>
    </source>
</evidence>
<dbReference type="GO" id="GO:0007165">
    <property type="term" value="P:signal transduction"/>
    <property type="evidence" value="ECO:0007669"/>
    <property type="project" value="UniProtKB-KW"/>
</dbReference>
<dbReference type="Pfam" id="PF00672">
    <property type="entry name" value="HAMP"/>
    <property type="match status" value="1"/>
</dbReference>
<dbReference type="Pfam" id="PF00015">
    <property type="entry name" value="MCPsignal"/>
    <property type="match status" value="1"/>
</dbReference>
<organism evidence="11 12">
    <name type="scientific">Paenibacillus pini JCM 16418</name>
    <dbReference type="NCBI Taxonomy" id="1236976"/>
    <lineage>
        <taxon>Bacteria</taxon>
        <taxon>Bacillati</taxon>
        <taxon>Bacillota</taxon>
        <taxon>Bacilli</taxon>
        <taxon>Bacillales</taxon>
        <taxon>Paenibacillaceae</taxon>
        <taxon>Paenibacillus</taxon>
    </lineage>
</organism>
<comment type="subcellular location">
    <subcellularLocation>
        <location evidence="1">Cell membrane</location>
    </subcellularLocation>
</comment>
<evidence type="ECO:0000256" key="7">
    <source>
        <dbReference type="SAM" id="Phobius"/>
    </source>
</evidence>
<dbReference type="GO" id="GO:0005886">
    <property type="term" value="C:plasma membrane"/>
    <property type="evidence" value="ECO:0007669"/>
    <property type="project" value="UniProtKB-SubCell"/>
</dbReference>
<comment type="similarity">
    <text evidence="5">Belongs to the methyl-accepting chemotaxis (MCP) protein family.</text>
</comment>
<dbReference type="InterPro" id="IPR003660">
    <property type="entry name" value="HAMP_dom"/>
</dbReference>
<dbReference type="Proteomes" id="UP000019364">
    <property type="component" value="Unassembled WGS sequence"/>
</dbReference>
<feature type="transmembrane region" description="Helical" evidence="7">
    <location>
        <begin position="139"/>
        <end position="162"/>
    </location>
</feature>
<keyword evidence="7" id="KW-1133">Transmembrane helix</keyword>
<dbReference type="CDD" id="cd06225">
    <property type="entry name" value="HAMP"/>
    <property type="match status" value="1"/>
</dbReference>